<dbReference type="Proteomes" id="UP000245778">
    <property type="component" value="Unassembled WGS sequence"/>
</dbReference>
<keyword evidence="1" id="KW-1133">Transmembrane helix</keyword>
<keyword evidence="1" id="KW-0812">Transmembrane</keyword>
<dbReference type="Pfam" id="PF09560">
    <property type="entry name" value="Spore_YunB"/>
    <property type="match status" value="1"/>
</dbReference>
<dbReference type="RefSeq" id="WP_083630880.1">
    <property type="nucleotide sequence ID" value="NZ_CAMREZ010000002.1"/>
</dbReference>
<proteinExistence type="predicted"/>
<gene>
    <name evidence="2" type="ORF">C7373_102117</name>
</gene>
<feature type="transmembrane region" description="Helical" evidence="1">
    <location>
        <begin position="29"/>
        <end position="50"/>
    </location>
</feature>
<keyword evidence="1" id="KW-0472">Membrane</keyword>
<reference evidence="2 3" key="1">
    <citation type="submission" date="2018-04" db="EMBL/GenBank/DDBJ databases">
        <title>Genomic Encyclopedia of Type Strains, Phase IV (KMG-IV): sequencing the most valuable type-strain genomes for metagenomic binning, comparative biology and taxonomic classification.</title>
        <authorList>
            <person name="Goeker M."/>
        </authorList>
    </citation>
    <scope>NUCLEOTIDE SEQUENCE [LARGE SCALE GENOMIC DNA]</scope>
    <source>
        <strain evidence="2 3">DSM 26588</strain>
    </source>
</reference>
<dbReference type="PIRSF" id="PIRSF021383">
    <property type="entry name" value="YunB"/>
    <property type="match status" value="1"/>
</dbReference>
<organism evidence="2 3">
    <name type="scientific">Intestinimonas butyriciproducens</name>
    <dbReference type="NCBI Taxonomy" id="1297617"/>
    <lineage>
        <taxon>Bacteria</taxon>
        <taxon>Bacillati</taxon>
        <taxon>Bacillota</taxon>
        <taxon>Clostridia</taxon>
        <taxon>Eubacteriales</taxon>
        <taxon>Intestinimonas</taxon>
    </lineage>
</organism>
<comment type="caution">
    <text evidence="2">The sequence shown here is derived from an EMBL/GenBank/DDBJ whole genome shotgun (WGS) entry which is preliminary data.</text>
</comment>
<sequence length="231" mass="24851">MGVTLYMRTWHRWGFPRFRRRGPPQARKAHGLLLSGLLGVSLALLLIGYLEIRLHPILNAMATAKVTNTVTQTLDGAIANEISSVGITYGDLISMEKDSTGRVTALTSNMAELNRLRTSILSAVVTAVDTLDQEQLSIPVGNLTGINFLSGRGISLPVEVVAVGSAHAEFHNQFDYAGINQTRHQILLDVSVAVDILLPGDTLRTEVTAQVPVAETVIVGAVPDTYLQLGT</sequence>
<protein>
    <submittedName>
        <fullName evidence="2">Sporulation protein YunB</fullName>
    </submittedName>
</protein>
<dbReference type="EMBL" id="QEKK01000002">
    <property type="protein sequence ID" value="PVY59135.1"/>
    <property type="molecule type" value="Genomic_DNA"/>
</dbReference>
<dbReference type="NCBIfam" id="TIGR02832">
    <property type="entry name" value="spo_yunB"/>
    <property type="match status" value="1"/>
</dbReference>
<dbReference type="AlphaFoldDB" id="A0A2U1CE11"/>
<dbReference type="InterPro" id="IPR014197">
    <property type="entry name" value="Sporulation_prot_YunB"/>
</dbReference>
<dbReference type="OrthoDB" id="1649278at2"/>
<name>A0A2U1CE11_9FIRM</name>
<evidence type="ECO:0000256" key="1">
    <source>
        <dbReference type="SAM" id="Phobius"/>
    </source>
</evidence>
<evidence type="ECO:0000313" key="3">
    <source>
        <dbReference type="Proteomes" id="UP000245778"/>
    </source>
</evidence>
<evidence type="ECO:0000313" key="2">
    <source>
        <dbReference type="EMBL" id="PVY59135.1"/>
    </source>
</evidence>
<accession>A0A2U1CE11</accession>